<dbReference type="Proteomes" id="UP000307440">
    <property type="component" value="Unassembled WGS sequence"/>
</dbReference>
<feature type="compositionally biased region" description="Polar residues" evidence="1">
    <location>
        <begin position="167"/>
        <end position="182"/>
    </location>
</feature>
<gene>
    <name evidence="3" type="ORF">FA15DRAFT_702887</name>
</gene>
<feature type="compositionally biased region" description="Polar residues" evidence="1">
    <location>
        <begin position="202"/>
        <end position="219"/>
    </location>
</feature>
<proteinExistence type="predicted"/>
<feature type="region of interest" description="Disordered" evidence="1">
    <location>
        <begin position="155"/>
        <end position="307"/>
    </location>
</feature>
<dbReference type="GO" id="GO:0004540">
    <property type="term" value="F:RNA nuclease activity"/>
    <property type="evidence" value="ECO:0007669"/>
    <property type="project" value="InterPro"/>
</dbReference>
<reference evidence="3 4" key="1">
    <citation type="journal article" date="2019" name="Nat. Ecol. Evol.">
        <title>Megaphylogeny resolves global patterns of mushroom evolution.</title>
        <authorList>
            <person name="Varga T."/>
            <person name="Krizsan K."/>
            <person name="Foldi C."/>
            <person name="Dima B."/>
            <person name="Sanchez-Garcia M."/>
            <person name="Sanchez-Ramirez S."/>
            <person name="Szollosi G.J."/>
            <person name="Szarkandi J.G."/>
            <person name="Papp V."/>
            <person name="Albert L."/>
            <person name="Andreopoulos W."/>
            <person name="Angelini C."/>
            <person name="Antonin V."/>
            <person name="Barry K.W."/>
            <person name="Bougher N.L."/>
            <person name="Buchanan P."/>
            <person name="Buyck B."/>
            <person name="Bense V."/>
            <person name="Catcheside P."/>
            <person name="Chovatia M."/>
            <person name="Cooper J."/>
            <person name="Damon W."/>
            <person name="Desjardin D."/>
            <person name="Finy P."/>
            <person name="Geml J."/>
            <person name="Haridas S."/>
            <person name="Hughes K."/>
            <person name="Justo A."/>
            <person name="Karasinski D."/>
            <person name="Kautmanova I."/>
            <person name="Kiss B."/>
            <person name="Kocsube S."/>
            <person name="Kotiranta H."/>
            <person name="LaButti K.M."/>
            <person name="Lechner B.E."/>
            <person name="Liimatainen K."/>
            <person name="Lipzen A."/>
            <person name="Lukacs Z."/>
            <person name="Mihaltcheva S."/>
            <person name="Morgado L.N."/>
            <person name="Niskanen T."/>
            <person name="Noordeloos M.E."/>
            <person name="Ohm R.A."/>
            <person name="Ortiz-Santana B."/>
            <person name="Ovrebo C."/>
            <person name="Racz N."/>
            <person name="Riley R."/>
            <person name="Savchenko A."/>
            <person name="Shiryaev A."/>
            <person name="Soop K."/>
            <person name="Spirin V."/>
            <person name="Szebenyi C."/>
            <person name="Tomsovsky M."/>
            <person name="Tulloss R.E."/>
            <person name="Uehling J."/>
            <person name="Grigoriev I.V."/>
            <person name="Vagvolgyi C."/>
            <person name="Papp T."/>
            <person name="Martin F.M."/>
            <person name="Miettinen O."/>
            <person name="Hibbett D.S."/>
            <person name="Nagy L.G."/>
        </authorList>
    </citation>
    <scope>NUCLEOTIDE SEQUENCE [LARGE SCALE GENOMIC DNA]</scope>
    <source>
        <strain evidence="3 4">CBS 121175</strain>
    </source>
</reference>
<name>A0A5C3L0E1_COPMA</name>
<dbReference type="OrthoDB" id="10661876at2759"/>
<feature type="compositionally biased region" description="Low complexity" evidence="1">
    <location>
        <begin position="253"/>
        <end position="268"/>
    </location>
</feature>
<protein>
    <recommendedName>
        <fullName evidence="2">NYN domain-containing protein</fullName>
    </recommendedName>
</protein>
<evidence type="ECO:0000313" key="4">
    <source>
        <dbReference type="Proteomes" id="UP000307440"/>
    </source>
</evidence>
<feature type="domain" description="NYN" evidence="2">
    <location>
        <begin position="30"/>
        <end position="141"/>
    </location>
</feature>
<feature type="compositionally biased region" description="Polar residues" evidence="1">
    <location>
        <begin position="285"/>
        <end position="303"/>
    </location>
</feature>
<dbReference type="STRING" id="230819.A0A5C3L0E1"/>
<dbReference type="Gene3D" id="3.40.50.1010">
    <property type="entry name" value="5'-nuclease"/>
    <property type="match status" value="1"/>
</dbReference>
<evidence type="ECO:0000256" key="1">
    <source>
        <dbReference type="SAM" id="MobiDB-lite"/>
    </source>
</evidence>
<organism evidence="3 4">
    <name type="scientific">Coprinopsis marcescibilis</name>
    <name type="common">Agaric fungus</name>
    <name type="synonym">Psathyrella marcescibilis</name>
    <dbReference type="NCBI Taxonomy" id="230819"/>
    <lineage>
        <taxon>Eukaryota</taxon>
        <taxon>Fungi</taxon>
        <taxon>Dikarya</taxon>
        <taxon>Basidiomycota</taxon>
        <taxon>Agaricomycotina</taxon>
        <taxon>Agaricomycetes</taxon>
        <taxon>Agaricomycetidae</taxon>
        <taxon>Agaricales</taxon>
        <taxon>Agaricineae</taxon>
        <taxon>Psathyrellaceae</taxon>
        <taxon>Coprinopsis</taxon>
    </lineage>
</organism>
<evidence type="ECO:0000313" key="3">
    <source>
        <dbReference type="EMBL" id="TFK26432.1"/>
    </source>
</evidence>
<feature type="compositionally biased region" description="Low complexity" evidence="1">
    <location>
        <begin position="157"/>
        <end position="166"/>
    </location>
</feature>
<dbReference type="InterPro" id="IPR021139">
    <property type="entry name" value="NYN"/>
</dbReference>
<dbReference type="Pfam" id="PF01936">
    <property type="entry name" value="NYN"/>
    <property type="match status" value="1"/>
</dbReference>
<evidence type="ECO:0000259" key="2">
    <source>
        <dbReference type="Pfam" id="PF01936"/>
    </source>
</evidence>
<accession>A0A5C3L0E1</accession>
<dbReference type="EMBL" id="ML210175">
    <property type="protein sequence ID" value="TFK26432.1"/>
    <property type="molecule type" value="Genomic_DNA"/>
</dbReference>
<sequence>MSDSKAGVTILWSDSTCLSEETTGPDAVAAILSIAADFGPVISVKLYFDSWHPSRFSTDLRSQLQCSGVTLVDVAAEGREGASTKMILADAFVSAFENPSHVLLLVTADPDTLYGLSLLQARGCRTVVLCPPTSHPNLLRRALLPTPFLEQHWTDGSIRSSSPSSSLDNFPESQTIPQSPISPANDLRSFVGSHPIIPASPPSDTGVTVETQGRRQTPSVDGDIRSASQRSTFGRQRVVVDGTESPRAKSPISVNSGSGSSSNFVVVSPDKTPSQPNVRAGDPVQSGNQSLSKDSTASNSQIVGSPKRKPTDVAFIFVPASKPVLANSTIDNPVALASGGTSGSSSGGGTNTVPASVPTIPARYQVLVDHLRACLAMGQPSTPRETLLGQLKGRRPGFMIECGIDTGKKPVVKYLQDAHTAGIITSALGNPVLHPQYRI</sequence>
<dbReference type="AlphaFoldDB" id="A0A5C3L0E1"/>
<keyword evidence="4" id="KW-1185">Reference proteome</keyword>